<dbReference type="AlphaFoldDB" id="A0A8G1A4F9"/>
<feature type="transmembrane region" description="Helical" evidence="1">
    <location>
        <begin position="6"/>
        <end position="31"/>
    </location>
</feature>
<evidence type="ECO:0000256" key="1">
    <source>
        <dbReference type="SAM" id="Phobius"/>
    </source>
</evidence>
<sequence>MSSETITTAIFLITAVVAAAVLVNAIFPIIYTVSDSAGSASHAADQRLRTDFKIINTFATAGGQDAKIWLKNIGSSRLSAGELKSSDIFIGVPGNFDRAAYGTDWQYTILDGADDSWLPGETVRIDITDNALLPDTEGETVYFQVVLPGGAARTKEFTAGV</sequence>
<keyword evidence="1" id="KW-0472">Membrane</keyword>
<organism evidence="2 3">
    <name type="scientific">Methanofollis formosanus</name>
    <dbReference type="NCBI Taxonomy" id="299308"/>
    <lineage>
        <taxon>Archaea</taxon>
        <taxon>Methanobacteriati</taxon>
        <taxon>Methanobacteriota</taxon>
        <taxon>Stenosarchaea group</taxon>
        <taxon>Methanomicrobia</taxon>
        <taxon>Methanomicrobiales</taxon>
        <taxon>Methanomicrobiaceae</taxon>
        <taxon>Methanofollis</taxon>
    </lineage>
</organism>
<dbReference type="Pfam" id="PF01917">
    <property type="entry name" value="Flagellin_arch-type"/>
    <property type="match status" value="1"/>
</dbReference>
<dbReference type="InterPro" id="IPR002774">
    <property type="entry name" value="Flagellin_arc-type"/>
</dbReference>
<evidence type="ECO:0000313" key="3">
    <source>
        <dbReference type="Proteomes" id="UP000826709"/>
    </source>
</evidence>
<protein>
    <submittedName>
        <fullName evidence="2">Flagellin</fullName>
    </submittedName>
</protein>
<reference evidence="2" key="1">
    <citation type="journal article" date="2005" name="Int. J. Syst. Evol. Microbiol.">
        <title>Methanofollis formosanus sp. nov., isolated from a fish pond.</title>
        <authorList>
            <person name="Wu S.Y."/>
            <person name="Chen S.C."/>
            <person name="Lai M.C."/>
        </authorList>
    </citation>
    <scope>NUCLEOTIDE SEQUENCE</scope>
    <source>
        <strain evidence="2">ML15</strain>
    </source>
</reference>
<accession>A0A8G1A4F9</accession>
<dbReference type="GO" id="GO:0097588">
    <property type="term" value="P:archaeal or bacterial-type flagellum-dependent cell motility"/>
    <property type="evidence" value="ECO:0007669"/>
    <property type="project" value="InterPro"/>
</dbReference>
<dbReference type="KEGG" id="mfk:E2N92_12835"/>
<dbReference type="OrthoDB" id="135845at2157"/>
<keyword evidence="3" id="KW-1185">Reference proteome</keyword>
<proteinExistence type="predicted"/>
<dbReference type="RefSeq" id="WP_220681563.1">
    <property type="nucleotide sequence ID" value="NZ_CP037968.1"/>
</dbReference>
<dbReference type="GO" id="GO:0005198">
    <property type="term" value="F:structural molecule activity"/>
    <property type="evidence" value="ECO:0007669"/>
    <property type="project" value="InterPro"/>
</dbReference>
<keyword evidence="2" id="KW-0966">Cell projection</keyword>
<evidence type="ECO:0000313" key="2">
    <source>
        <dbReference type="EMBL" id="QYZ80253.1"/>
    </source>
</evidence>
<keyword evidence="1" id="KW-1133">Transmembrane helix</keyword>
<keyword evidence="1" id="KW-0812">Transmembrane</keyword>
<gene>
    <name evidence="2" type="ORF">E2N92_12835</name>
</gene>
<keyword evidence="2" id="KW-0969">Cilium</keyword>
<reference evidence="2" key="2">
    <citation type="submission" date="2019-03" db="EMBL/GenBank/DDBJ databases">
        <authorList>
            <person name="Chen S.-C."/>
            <person name="Wu S.-Y."/>
            <person name="Lai M.-C."/>
        </authorList>
    </citation>
    <scope>NUCLEOTIDE SEQUENCE</scope>
    <source>
        <strain evidence="2">ML15</strain>
    </source>
</reference>
<dbReference type="Proteomes" id="UP000826709">
    <property type="component" value="Chromosome"/>
</dbReference>
<name>A0A8G1A4F9_9EURY</name>
<dbReference type="EMBL" id="CP037968">
    <property type="protein sequence ID" value="QYZ80253.1"/>
    <property type="molecule type" value="Genomic_DNA"/>
</dbReference>
<keyword evidence="2" id="KW-0282">Flagellum</keyword>